<proteinExistence type="inferred from homology"/>
<sequence length="865" mass="97586">MQVPFERIGMDLIGPLERSARGYRFALVLVDYATRYPEAVPLRSISAKSVADALFRIISRVGIPREILTDQGTAFMSRTLRELYELLGIKSIRTSVFHPQTDGLVERFNRTLKTMIRKFVHEDARNWDKWLEPLLFAVREVPQASTGFSPFELLYGRQPRGVLDVLKENWEDGPSASKNEIQYVLDLRAKLRTLGRLSMENLLQAQDKQSRLYNRGSNLRKFTPGEKVLVLLPTSNSKLLAKWQGPFEVTRQVGDLDYEVIRADRGGARQIYHLNLLKKWSEDEAVMLATVVTAEEDLGPEANVKPHSIALAPGGDHLSPSQLTDLAHLQAEFADVFSPLPGRTNLIRHHVETEPGVVVRSRAYRLPEHKKKVVQAELEAMLDLGVIEESNSDWVSPIVLVPKTDGSVRFCVDYRKVNSVSKFDAYPMPRVDELLDRLGSARFYSTLDLTKGYWQIPLTLVSKEKTAFTTPFGLHQFVTLPFGLFGAPATFQRLMDRVLRPHATYAAAYLDDIIIHSNDWQRHMEHLRAVLRSLREAGLTANPKKCAIGRVEVRYLGFHLGHGQEVRQFLGLAGYYRRFVPRYSELTNPLTDLTKKEVPDTVQWTELCQQAFTKLKAALCGGPLLHSPNFFLPFILQTDASDRGLGAVLSQLVEGEERPVLYLSRKLSKREARYSTIEKECLAIRWAVLTLRYYLLGREFTLCSDHAPLQWLHHMKDTNARITRWYLALQPFKFKVVHRPGAQMAVADFLSRQGGGGGLQAGWLPGLSRAVGQTLAPRTSQLPRHPGTSSRRETISLFGHSSLSVSFDGSSSLPADRSPSVGLVLSQCVQVSPYSVFFAKFCNPIKSTFIYKALLQFSLLQSSCT</sequence>
<dbReference type="SUPFAM" id="SSF53098">
    <property type="entry name" value="Ribonuclease H-like"/>
    <property type="match status" value="1"/>
</dbReference>
<accession>A0A9W7T2X4</accession>
<protein>
    <recommendedName>
        <fullName evidence="2">ribonuclease H</fullName>
        <ecNumber evidence="2">3.1.26.4</ecNumber>
    </recommendedName>
</protein>
<keyword evidence="5" id="KW-0540">Nuclease</keyword>
<dbReference type="Pfam" id="PF00078">
    <property type="entry name" value="RVT_1"/>
    <property type="match status" value="1"/>
</dbReference>
<evidence type="ECO:0000259" key="10">
    <source>
        <dbReference type="PROSITE" id="PS50994"/>
    </source>
</evidence>
<dbReference type="InterPro" id="IPR043502">
    <property type="entry name" value="DNA/RNA_pol_sf"/>
</dbReference>
<comment type="caution">
    <text evidence="11">The sequence shown here is derived from an EMBL/GenBank/DDBJ whole genome shotgun (WGS) entry which is preliminary data.</text>
</comment>
<keyword evidence="4" id="KW-0548">Nucleotidyltransferase</keyword>
<evidence type="ECO:0000256" key="7">
    <source>
        <dbReference type="ARBA" id="ARBA00022801"/>
    </source>
</evidence>
<dbReference type="SUPFAM" id="SSF56672">
    <property type="entry name" value="DNA/RNA polymerases"/>
    <property type="match status" value="1"/>
</dbReference>
<dbReference type="InterPro" id="IPR000477">
    <property type="entry name" value="RT_dom"/>
</dbReference>
<dbReference type="Proteomes" id="UP001059041">
    <property type="component" value="Unassembled WGS sequence"/>
</dbReference>
<keyword evidence="6" id="KW-0255">Endonuclease</keyword>
<dbReference type="InterPro" id="IPR043128">
    <property type="entry name" value="Rev_trsase/Diguanyl_cyclase"/>
</dbReference>
<comment type="similarity">
    <text evidence="1">Belongs to the beta type-B retroviral polymerase family. HERV class-II K(HML-2) pol subfamily.</text>
</comment>
<feature type="domain" description="Integrase catalytic" evidence="10">
    <location>
        <begin position="1"/>
        <end position="158"/>
    </location>
</feature>
<dbReference type="FunFam" id="3.30.70.270:FF:000020">
    <property type="entry name" value="Transposon Tf2-6 polyprotein-like Protein"/>
    <property type="match status" value="1"/>
</dbReference>
<keyword evidence="7" id="KW-0378">Hydrolase</keyword>
<evidence type="ECO:0000256" key="4">
    <source>
        <dbReference type="ARBA" id="ARBA00022695"/>
    </source>
</evidence>
<dbReference type="InterPro" id="IPR012337">
    <property type="entry name" value="RNaseH-like_sf"/>
</dbReference>
<dbReference type="PROSITE" id="PS50878">
    <property type="entry name" value="RT_POL"/>
    <property type="match status" value="1"/>
</dbReference>
<dbReference type="EMBL" id="JAFHDT010000435">
    <property type="protein sequence ID" value="KAI7789560.1"/>
    <property type="molecule type" value="Genomic_DNA"/>
</dbReference>
<evidence type="ECO:0000256" key="2">
    <source>
        <dbReference type="ARBA" id="ARBA00012180"/>
    </source>
</evidence>
<dbReference type="Gene3D" id="3.30.70.270">
    <property type="match status" value="2"/>
</dbReference>
<dbReference type="PANTHER" id="PTHR37984:SF5">
    <property type="entry name" value="PROTEIN NYNRIN-LIKE"/>
    <property type="match status" value="1"/>
</dbReference>
<evidence type="ECO:0000256" key="1">
    <source>
        <dbReference type="ARBA" id="ARBA00010879"/>
    </source>
</evidence>
<dbReference type="Pfam" id="PF17917">
    <property type="entry name" value="RT_RNaseH"/>
    <property type="match status" value="1"/>
</dbReference>
<dbReference type="InterPro" id="IPR050951">
    <property type="entry name" value="Retrovirus_Pol_polyprotein"/>
</dbReference>
<evidence type="ECO:0000256" key="8">
    <source>
        <dbReference type="ARBA" id="ARBA00022918"/>
    </source>
</evidence>
<dbReference type="InterPro" id="IPR054465">
    <property type="entry name" value="Integrase_p58-like_C"/>
</dbReference>
<dbReference type="EC" id="3.1.26.4" evidence="2"/>
<dbReference type="Gene3D" id="3.30.420.10">
    <property type="entry name" value="Ribonuclease H-like superfamily/Ribonuclease H"/>
    <property type="match status" value="1"/>
</dbReference>
<feature type="domain" description="Reverse transcriptase" evidence="9">
    <location>
        <begin position="382"/>
        <end position="560"/>
    </location>
</feature>
<dbReference type="GO" id="GO:0003964">
    <property type="term" value="F:RNA-directed DNA polymerase activity"/>
    <property type="evidence" value="ECO:0007669"/>
    <property type="project" value="UniProtKB-KW"/>
</dbReference>
<evidence type="ECO:0000313" key="11">
    <source>
        <dbReference type="EMBL" id="KAI7789560.1"/>
    </source>
</evidence>
<dbReference type="CDD" id="cd09274">
    <property type="entry name" value="RNase_HI_RT_Ty3"/>
    <property type="match status" value="1"/>
</dbReference>
<dbReference type="InterPro" id="IPR041373">
    <property type="entry name" value="RT_RNaseH"/>
</dbReference>
<keyword evidence="3" id="KW-0808">Transferase</keyword>
<keyword evidence="8" id="KW-0695">RNA-directed DNA polymerase</keyword>
<dbReference type="Pfam" id="PF00665">
    <property type="entry name" value="rve"/>
    <property type="match status" value="1"/>
</dbReference>
<name>A0A9W7T2X4_TRIRA</name>
<dbReference type="Pfam" id="PF22938">
    <property type="entry name" value="Integrase_p58_C"/>
    <property type="match status" value="1"/>
</dbReference>
<gene>
    <name evidence="11" type="ORF">IRJ41_002120</name>
</gene>
<dbReference type="PROSITE" id="PS50994">
    <property type="entry name" value="INTEGRASE"/>
    <property type="match status" value="1"/>
</dbReference>
<reference evidence="11" key="1">
    <citation type="submission" date="2021-02" db="EMBL/GenBank/DDBJ databases">
        <title>Comparative genomics reveals that relaxation of natural selection precedes convergent phenotypic evolution of cavefish.</title>
        <authorList>
            <person name="Peng Z."/>
        </authorList>
    </citation>
    <scope>NUCLEOTIDE SEQUENCE</scope>
    <source>
        <tissue evidence="11">Muscle</tissue>
    </source>
</reference>
<organism evidence="11 12">
    <name type="scientific">Triplophysa rosa</name>
    <name type="common">Cave loach</name>
    <dbReference type="NCBI Taxonomy" id="992332"/>
    <lineage>
        <taxon>Eukaryota</taxon>
        <taxon>Metazoa</taxon>
        <taxon>Chordata</taxon>
        <taxon>Craniata</taxon>
        <taxon>Vertebrata</taxon>
        <taxon>Euteleostomi</taxon>
        <taxon>Actinopterygii</taxon>
        <taxon>Neopterygii</taxon>
        <taxon>Teleostei</taxon>
        <taxon>Ostariophysi</taxon>
        <taxon>Cypriniformes</taxon>
        <taxon>Nemacheilidae</taxon>
        <taxon>Triplophysa</taxon>
    </lineage>
</organism>
<dbReference type="PANTHER" id="PTHR37984">
    <property type="entry name" value="PROTEIN CBG26694"/>
    <property type="match status" value="1"/>
</dbReference>
<dbReference type="Gene3D" id="3.10.10.10">
    <property type="entry name" value="HIV Type 1 Reverse Transcriptase, subunit A, domain 1"/>
    <property type="match status" value="1"/>
</dbReference>
<dbReference type="CDD" id="cd01647">
    <property type="entry name" value="RT_LTR"/>
    <property type="match status" value="1"/>
</dbReference>
<dbReference type="FunFam" id="3.10.20.370:FF:000001">
    <property type="entry name" value="Retrovirus-related Pol polyprotein from transposon 17.6-like protein"/>
    <property type="match status" value="1"/>
</dbReference>
<evidence type="ECO:0000256" key="3">
    <source>
        <dbReference type="ARBA" id="ARBA00022679"/>
    </source>
</evidence>
<dbReference type="AlphaFoldDB" id="A0A9W7T2X4"/>
<dbReference type="GO" id="GO:0003676">
    <property type="term" value="F:nucleic acid binding"/>
    <property type="evidence" value="ECO:0007669"/>
    <property type="project" value="InterPro"/>
</dbReference>
<evidence type="ECO:0000256" key="6">
    <source>
        <dbReference type="ARBA" id="ARBA00022759"/>
    </source>
</evidence>
<evidence type="ECO:0000256" key="5">
    <source>
        <dbReference type="ARBA" id="ARBA00022722"/>
    </source>
</evidence>
<dbReference type="GO" id="GO:0004523">
    <property type="term" value="F:RNA-DNA hybrid ribonuclease activity"/>
    <property type="evidence" value="ECO:0007669"/>
    <property type="project" value="UniProtKB-EC"/>
</dbReference>
<dbReference type="InterPro" id="IPR036397">
    <property type="entry name" value="RNaseH_sf"/>
</dbReference>
<evidence type="ECO:0000259" key="9">
    <source>
        <dbReference type="PROSITE" id="PS50878"/>
    </source>
</evidence>
<dbReference type="InterPro" id="IPR001584">
    <property type="entry name" value="Integrase_cat-core"/>
</dbReference>
<dbReference type="FunFam" id="3.30.420.10:FF:000032">
    <property type="entry name" value="Retrovirus-related Pol polyprotein from transposon 297-like Protein"/>
    <property type="match status" value="1"/>
</dbReference>
<dbReference type="GO" id="GO:0015074">
    <property type="term" value="P:DNA integration"/>
    <property type="evidence" value="ECO:0007669"/>
    <property type="project" value="InterPro"/>
</dbReference>
<evidence type="ECO:0000313" key="12">
    <source>
        <dbReference type="Proteomes" id="UP001059041"/>
    </source>
</evidence>
<keyword evidence="12" id="KW-1185">Reference proteome</keyword>